<feature type="binding site" evidence="13">
    <location>
        <position position="138"/>
    </location>
    <ligand>
        <name>ATP</name>
        <dbReference type="ChEBI" id="CHEBI:30616"/>
    </ligand>
</feature>
<feature type="compositionally biased region" description="Polar residues" evidence="14">
    <location>
        <begin position="399"/>
        <end position="414"/>
    </location>
</feature>
<evidence type="ECO:0000256" key="2">
    <source>
        <dbReference type="ARBA" id="ARBA00022553"/>
    </source>
</evidence>
<dbReference type="EMBL" id="AP028920">
    <property type="protein sequence ID" value="BET00776.1"/>
    <property type="molecule type" value="Genomic_DNA"/>
</dbReference>
<dbReference type="InterPro" id="IPR000719">
    <property type="entry name" value="Prot_kinase_dom"/>
</dbReference>
<sequence length="643" mass="70550">MENDDGNDGRQAEEKKEEEKENSETVATSFMPPPAPRPTFKLGLPRGGEGGPGAVLRTNKQPFELPGANLTQPKVTDNNVVESRLREIMKQSGILYINGIRYESEMTDLKELGELGFGTSGHVFKMLHVPSQEVIAVKQMRRSGNAEENKRIAMDLEVVLKSHDCPYIVQCLGCFITQAEVWICMELMSTCFDKLLKRLGTPIPEQIIGKVTLATVRALHYLKENHDVIHRDVKPSNILLDNRGNVKLCDFGISGHLINSKANTKNAGCTAYLAPERINPPNPMKPAYDIRADVWSLGITLVELATGVFPYPGCNSDFEVLSRVLEEDPPSLPADKGFSAEFRDFIRVCLLKDYRERPKFRALLEHVFLKKYMEENVDVSNWYAHCVPVSPSPAFRPEGNSSSAAGHQRSLSDVSGPYESNSLYRFDSPLLGRRAMMNGLARDVSERTGSGPSSPLLLQRFYHQQQQAHRHRSTSVSPCRKPTYNNGLSKYLASGGTLVSGGDAGNCAAGEEIVSGGGGRRKLSHLLRGLGSCGGGSPDRRRDGGGPPEPPPRSNRGASPLLIRRGPTSPPDLTSSPILNRRYVSPSPPQPPPRRLSESVSVPGSPHHTRLAVLTPQTFRRFWQSPSRAAQTPPTAATSGPQN</sequence>
<gene>
    <name evidence="16" type="ORF">NTJ_13589</name>
</gene>
<dbReference type="PROSITE" id="PS50011">
    <property type="entry name" value="PROTEIN_KINASE_DOM"/>
    <property type="match status" value="1"/>
</dbReference>
<keyword evidence="1" id="KW-0723">Serine/threonine-protein kinase</keyword>
<dbReference type="InterPro" id="IPR011009">
    <property type="entry name" value="Kinase-like_dom_sf"/>
</dbReference>
<evidence type="ECO:0000256" key="7">
    <source>
        <dbReference type="ARBA" id="ARBA00023137"/>
    </source>
</evidence>
<protein>
    <recommendedName>
        <fullName evidence="9">mitogen-activated protein kinase kinase</fullName>
        <ecNumber evidence="9">2.7.12.2</ecNumber>
    </recommendedName>
</protein>
<dbReference type="InterPro" id="IPR052468">
    <property type="entry name" value="Dual_spec_MAPK_kinase"/>
</dbReference>
<keyword evidence="7" id="KW-0829">Tyrosine-protein kinase</keyword>
<accession>A0ABN7B8R6</accession>
<evidence type="ECO:0000256" key="13">
    <source>
        <dbReference type="PROSITE-ProRule" id="PRU10141"/>
    </source>
</evidence>
<evidence type="ECO:0000256" key="8">
    <source>
        <dbReference type="ARBA" id="ARBA00038035"/>
    </source>
</evidence>
<evidence type="ECO:0000256" key="11">
    <source>
        <dbReference type="ARBA" id="ARBA00049299"/>
    </source>
</evidence>
<feature type="domain" description="Protein kinase" evidence="15">
    <location>
        <begin position="109"/>
        <end position="369"/>
    </location>
</feature>
<keyword evidence="4 13" id="KW-0547">Nucleotide-binding</keyword>
<dbReference type="PROSITE" id="PS00108">
    <property type="entry name" value="PROTEIN_KINASE_ST"/>
    <property type="match status" value="1"/>
</dbReference>
<feature type="region of interest" description="Disordered" evidence="14">
    <location>
        <begin position="395"/>
        <end position="414"/>
    </location>
</feature>
<dbReference type="PANTHER" id="PTHR47238:SF2">
    <property type="entry name" value="DUAL SPECIFICITY MITOGEN-ACTIVATED PROTEIN KINASE KINASE HEMIPTEROUS"/>
    <property type="match status" value="1"/>
</dbReference>
<dbReference type="GO" id="GO:0016301">
    <property type="term" value="F:kinase activity"/>
    <property type="evidence" value="ECO:0007669"/>
    <property type="project" value="UniProtKB-KW"/>
</dbReference>
<evidence type="ECO:0000256" key="5">
    <source>
        <dbReference type="ARBA" id="ARBA00022777"/>
    </source>
</evidence>
<evidence type="ECO:0000256" key="6">
    <source>
        <dbReference type="ARBA" id="ARBA00022840"/>
    </source>
</evidence>
<dbReference type="PROSITE" id="PS00107">
    <property type="entry name" value="PROTEIN_KINASE_ATP"/>
    <property type="match status" value="1"/>
</dbReference>
<comment type="similarity">
    <text evidence="8">Belongs to the protein kinase superfamily. STE Ser/Thr protein kinase family. MAP kinase kinase subfamily.</text>
</comment>
<reference evidence="16 17" key="1">
    <citation type="submission" date="2023-09" db="EMBL/GenBank/DDBJ databases">
        <title>Nesidiocoris tenuis whole genome shotgun sequence.</title>
        <authorList>
            <person name="Shibata T."/>
            <person name="Shimoda M."/>
            <person name="Kobayashi T."/>
            <person name="Uehara T."/>
        </authorList>
    </citation>
    <scope>NUCLEOTIDE SEQUENCE [LARGE SCALE GENOMIC DNA]</scope>
    <source>
        <strain evidence="16 17">Japan</strain>
    </source>
</reference>
<evidence type="ECO:0000313" key="17">
    <source>
        <dbReference type="Proteomes" id="UP001307889"/>
    </source>
</evidence>
<evidence type="ECO:0000256" key="10">
    <source>
        <dbReference type="ARBA" id="ARBA00049014"/>
    </source>
</evidence>
<evidence type="ECO:0000256" key="4">
    <source>
        <dbReference type="ARBA" id="ARBA00022741"/>
    </source>
</evidence>
<keyword evidence="6 13" id="KW-0067">ATP-binding</keyword>
<comment type="catalytic activity">
    <reaction evidence="11">
        <text>L-threonyl-[protein] + ATP = O-phospho-L-threonyl-[protein] + ADP + H(+)</text>
        <dbReference type="Rhea" id="RHEA:46608"/>
        <dbReference type="Rhea" id="RHEA-COMP:11060"/>
        <dbReference type="Rhea" id="RHEA-COMP:11605"/>
        <dbReference type="ChEBI" id="CHEBI:15378"/>
        <dbReference type="ChEBI" id="CHEBI:30013"/>
        <dbReference type="ChEBI" id="CHEBI:30616"/>
        <dbReference type="ChEBI" id="CHEBI:61977"/>
        <dbReference type="ChEBI" id="CHEBI:456216"/>
        <dbReference type="EC" id="2.7.12.2"/>
    </reaction>
</comment>
<feature type="region of interest" description="Disordered" evidence="14">
    <location>
        <begin position="1"/>
        <end position="39"/>
    </location>
</feature>
<evidence type="ECO:0000256" key="14">
    <source>
        <dbReference type="SAM" id="MobiDB-lite"/>
    </source>
</evidence>
<keyword evidence="17" id="KW-1185">Reference proteome</keyword>
<dbReference type="Gene3D" id="1.10.510.10">
    <property type="entry name" value="Transferase(Phosphotransferase) domain 1"/>
    <property type="match status" value="1"/>
</dbReference>
<proteinExistence type="inferred from homology"/>
<keyword evidence="3" id="KW-0808">Transferase</keyword>
<feature type="region of interest" description="Disordered" evidence="14">
    <location>
        <begin position="527"/>
        <end position="643"/>
    </location>
</feature>
<feature type="compositionally biased region" description="Polar residues" evidence="14">
    <location>
        <begin position="624"/>
        <end position="643"/>
    </location>
</feature>
<evidence type="ECO:0000256" key="12">
    <source>
        <dbReference type="ARBA" id="ARBA00051693"/>
    </source>
</evidence>
<dbReference type="Proteomes" id="UP001307889">
    <property type="component" value="Chromosome 12"/>
</dbReference>
<dbReference type="Pfam" id="PF00069">
    <property type="entry name" value="Pkinase"/>
    <property type="match status" value="1"/>
</dbReference>
<evidence type="ECO:0000256" key="9">
    <source>
        <dbReference type="ARBA" id="ARBA00038999"/>
    </source>
</evidence>
<dbReference type="CDD" id="cd06618">
    <property type="entry name" value="PKc_MKK7"/>
    <property type="match status" value="1"/>
</dbReference>
<comment type="catalytic activity">
    <reaction evidence="12">
        <text>L-tyrosyl-[protein] + ATP = O-phospho-L-tyrosyl-[protein] + ADP + H(+)</text>
        <dbReference type="Rhea" id="RHEA:10596"/>
        <dbReference type="Rhea" id="RHEA-COMP:10136"/>
        <dbReference type="Rhea" id="RHEA-COMP:20101"/>
        <dbReference type="ChEBI" id="CHEBI:15378"/>
        <dbReference type="ChEBI" id="CHEBI:30616"/>
        <dbReference type="ChEBI" id="CHEBI:46858"/>
        <dbReference type="ChEBI" id="CHEBI:61978"/>
        <dbReference type="ChEBI" id="CHEBI:456216"/>
        <dbReference type="EC" id="2.7.12.2"/>
    </reaction>
</comment>
<evidence type="ECO:0000256" key="3">
    <source>
        <dbReference type="ARBA" id="ARBA00022679"/>
    </source>
</evidence>
<dbReference type="EC" id="2.7.12.2" evidence="9"/>
<dbReference type="PANTHER" id="PTHR47238">
    <property type="entry name" value="MITOGEN-ACTIVATED PROTEIN KINASE KINASE 5"/>
    <property type="match status" value="1"/>
</dbReference>
<name>A0ABN7B8R6_9HEMI</name>
<evidence type="ECO:0000313" key="16">
    <source>
        <dbReference type="EMBL" id="BET00776.1"/>
    </source>
</evidence>
<evidence type="ECO:0000256" key="1">
    <source>
        <dbReference type="ARBA" id="ARBA00022527"/>
    </source>
</evidence>
<dbReference type="InterPro" id="IPR008271">
    <property type="entry name" value="Ser/Thr_kinase_AS"/>
</dbReference>
<evidence type="ECO:0000259" key="15">
    <source>
        <dbReference type="PROSITE" id="PS50011"/>
    </source>
</evidence>
<organism evidence="16 17">
    <name type="scientific">Nesidiocoris tenuis</name>
    <dbReference type="NCBI Taxonomy" id="355587"/>
    <lineage>
        <taxon>Eukaryota</taxon>
        <taxon>Metazoa</taxon>
        <taxon>Ecdysozoa</taxon>
        <taxon>Arthropoda</taxon>
        <taxon>Hexapoda</taxon>
        <taxon>Insecta</taxon>
        <taxon>Pterygota</taxon>
        <taxon>Neoptera</taxon>
        <taxon>Paraneoptera</taxon>
        <taxon>Hemiptera</taxon>
        <taxon>Heteroptera</taxon>
        <taxon>Panheteroptera</taxon>
        <taxon>Cimicomorpha</taxon>
        <taxon>Miridae</taxon>
        <taxon>Dicyphina</taxon>
        <taxon>Nesidiocoris</taxon>
    </lineage>
</organism>
<keyword evidence="2" id="KW-0597">Phosphoprotein</keyword>
<dbReference type="SUPFAM" id="SSF56112">
    <property type="entry name" value="Protein kinase-like (PK-like)"/>
    <property type="match status" value="1"/>
</dbReference>
<comment type="catalytic activity">
    <reaction evidence="10">
        <text>L-seryl-[protein] + ATP = O-phospho-L-seryl-[protein] + ADP + H(+)</text>
        <dbReference type="Rhea" id="RHEA:17989"/>
        <dbReference type="Rhea" id="RHEA-COMP:9863"/>
        <dbReference type="Rhea" id="RHEA-COMP:11604"/>
        <dbReference type="ChEBI" id="CHEBI:15378"/>
        <dbReference type="ChEBI" id="CHEBI:29999"/>
        <dbReference type="ChEBI" id="CHEBI:30616"/>
        <dbReference type="ChEBI" id="CHEBI:83421"/>
        <dbReference type="ChEBI" id="CHEBI:456216"/>
        <dbReference type="EC" id="2.7.12.2"/>
    </reaction>
</comment>
<feature type="compositionally biased region" description="Basic and acidic residues" evidence="14">
    <location>
        <begin position="7"/>
        <end position="23"/>
    </location>
</feature>
<dbReference type="SMART" id="SM00220">
    <property type="entry name" value="S_TKc"/>
    <property type="match status" value="1"/>
</dbReference>
<dbReference type="InterPro" id="IPR017441">
    <property type="entry name" value="Protein_kinase_ATP_BS"/>
</dbReference>
<keyword evidence="5 16" id="KW-0418">Kinase</keyword>
<dbReference type="Gene3D" id="3.30.200.20">
    <property type="entry name" value="Phosphorylase Kinase, domain 1"/>
    <property type="match status" value="1"/>
</dbReference>